<dbReference type="Proteomes" id="UP000018817">
    <property type="component" value="Unassembled WGS sequence"/>
</dbReference>
<dbReference type="AlphaFoldDB" id="W2PYL9"/>
<dbReference type="PANTHER" id="PTHR13510:SF44">
    <property type="entry name" value="RABENOSYN-5"/>
    <property type="match status" value="1"/>
</dbReference>
<evidence type="ECO:0000313" key="2">
    <source>
        <dbReference type="Proteomes" id="UP000018817"/>
    </source>
</evidence>
<dbReference type="OrthoDB" id="88907at2759"/>
<sequence length="325" mass="36822">MLELSPEDREHCQDVTTQLLDRTLFECEELDLDTSSSNCHARLDNKRWKKLQSHPNVTLYADRRPNAAWLPVMHREDWEHPISVVSIGEMNCSVDDVLLALVTPDVATQRMRSVLRGRRPEVNCRHDPIVVPTQESPFQNLVVSRSVYSQNWPFTMFVGPRETVLACATGKITSASGNRCGYEMVQSVALRYTYAQSSSLPRSQMIQARVFWEKPDGSVIMYNKFVIDAKNRLPDSVKLGTVCRAVMDFWKFIPRAIDLKKLRWCMKNQKSLAHDLQRSSQLLGCAGCGVITQKSQSANTGGSENRTPGKQCELCTVKQKCTNKP</sequence>
<reference evidence="1 2" key="2">
    <citation type="submission" date="2013-11" db="EMBL/GenBank/DDBJ databases">
        <title>The Genome Sequence of Phytophthora parasitica INRA-310.</title>
        <authorList>
            <consortium name="The Broad Institute Genomics Platform"/>
            <person name="Russ C."/>
            <person name="Tyler B."/>
            <person name="Panabieres F."/>
            <person name="Shan W."/>
            <person name="Tripathy S."/>
            <person name="Grunwald N."/>
            <person name="Machado M."/>
            <person name="Johnson C.S."/>
            <person name="Arredondo F."/>
            <person name="Hong C."/>
            <person name="Coffey M."/>
            <person name="Young S.K."/>
            <person name="Zeng Q."/>
            <person name="Gargeya S."/>
            <person name="Fitzgerald M."/>
            <person name="Abouelleil A."/>
            <person name="Alvarado L."/>
            <person name="Chapman S.B."/>
            <person name="Gainer-Dewar J."/>
            <person name="Goldberg J."/>
            <person name="Griggs A."/>
            <person name="Gujja S."/>
            <person name="Hansen M."/>
            <person name="Howarth C."/>
            <person name="Imamovic A."/>
            <person name="Ireland A."/>
            <person name="Larimer J."/>
            <person name="McCowan C."/>
            <person name="Murphy C."/>
            <person name="Pearson M."/>
            <person name="Poon T.W."/>
            <person name="Priest M."/>
            <person name="Roberts A."/>
            <person name="Saif S."/>
            <person name="Shea T."/>
            <person name="Sykes S."/>
            <person name="Wortman J."/>
            <person name="Nusbaum C."/>
            <person name="Birren B."/>
        </authorList>
    </citation>
    <scope>NUCLEOTIDE SEQUENCE [LARGE SCALE GENOMIC DNA]</scope>
    <source>
        <strain evidence="1 2">INRA-310</strain>
    </source>
</reference>
<gene>
    <name evidence="1" type="ORF">PPTG_14094</name>
</gene>
<dbReference type="RefSeq" id="XP_008909309.1">
    <property type="nucleotide sequence ID" value="XM_008911061.1"/>
</dbReference>
<proteinExistence type="predicted"/>
<evidence type="ECO:0000313" key="1">
    <source>
        <dbReference type="EMBL" id="ETN05334.1"/>
    </source>
</evidence>
<dbReference type="InterPro" id="IPR052727">
    <property type="entry name" value="Rab4/Rab5_effector"/>
</dbReference>
<dbReference type="GeneID" id="20183402"/>
<dbReference type="OMA" id="SNCHARL"/>
<name>W2PYL9_PHYN3</name>
<protein>
    <recommendedName>
        <fullName evidence="3">START domain-containing protein</fullName>
    </recommendedName>
</protein>
<dbReference type="VEuPathDB" id="FungiDB:PPTG_14094"/>
<dbReference type="PANTHER" id="PTHR13510">
    <property type="entry name" value="FYVE-FINGER-CONTAINING RAB5 EFFECTOR PROTEIN RABENOSYN-5-RELATED"/>
    <property type="match status" value="1"/>
</dbReference>
<dbReference type="STRING" id="761204.W2PYL9"/>
<reference evidence="2" key="1">
    <citation type="submission" date="2011-12" db="EMBL/GenBank/DDBJ databases">
        <authorList>
            <consortium name="The Broad Institute Genome Sequencing Platform"/>
            <person name="Russ C."/>
            <person name="Tyler B."/>
            <person name="Panabieres F."/>
            <person name="Shan W."/>
            <person name="Tripathy S."/>
            <person name="Grunwald N."/>
            <person name="Machado M."/>
            <person name="Young S.K."/>
            <person name="Zeng Q."/>
            <person name="Gargeya S."/>
            <person name="Fitzgerald M."/>
            <person name="Haas B."/>
            <person name="Abouelleil A."/>
            <person name="Alvarado L."/>
            <person name="Arachchi H.M."/>
            <person name="Berlin A."/>
            <person name="Chapman S.B."/>
            <person name="Gearin G."/>
            <person name="Goldberg J."/>
            <person name="Griggs A."/>
            <person name="Gujja S."/>
            <person name="Hansen M."/>
            <person name="Heiman D."/>
            <person name="Howarth C."/>
            <person name="Larimer J."/>
            <person name="Lui A."/>
            <person name="MacDonald P.J.P."/>
            <person name="McCowen C."/>
            <person name="Montmayeur A."/>
            <person name="Murphy C."/>
            <person name="Neiman D."/>
            <person name="Pearson M."/>
            <person name="Priest M."/>
            <person name="Roberts A."/>
            <person name="Saif S."/>
            <person name="Shea T."/>
            <person name="Sisk P."/>
            <person name="Stolte C."/>
            <person name="Sykes S."/>
            <person name="Wortman J."/>
            <person name="Nusbaum C."/>
            <person name="Birren B."/>
        </authorList>
    </citation>
    <scope>NUCLEOTIDE SEQUENCE [LARGE SCALE GENOMIC DNA]</scope>
    <source>
        <strain evidence="2">INRA-310</strain>
    </source>
</reference>
<organism evidence="1 2">
    <name type="scientific">Phytophthora nicotianae (strain INRA-310)</name>
    <name type="common">Phytophthora parasitica</name>
    <dbReference type="NCBI Taxonomy" id="761204"/>
    <lineage>
        <taxon>Eukaryota</taxon>
        <taxon>Sar</taxon>
        <taxon>Stramenopiles</taxon>
        <taxon>Oomycota</taxon>
        <taxon>Peronosporomycetes</taxon>
        <taxon>Peronosporales</taxon>
        <taxon>Peronosporaceae</taxon>
        <taxon>Phytophthora</taxon>
    </lineage>
</organism>
<dbReference type="EMBL" id="KI669600">
    <property type="protein sequence ID" value="ETN05334.1"/>
    <property type="molecule type" value="Genomic_DNA"/>
</dbReference>
<accession>W2PYL9</accession>
<evidence type="ECO:0008006" key="3">
    <source>
        <dbReference type="Google" id="ProtNLM"/>
    </source>
</evidence>